<feature type="active site" description="Proton donor" evidence="4">
    <location>
        <position position="51"/>
    </location>
</feature>
<evidence type="ECO:0000256" key="1">
    <source>
        <dbReference type="ARBA" id="ARBA00007905"/>
    </source>
</evidence>
<dbReference type="InterPro" id="IPR023210">
    <property type="entry name" value="NADP_OxRdtase_dom"/>
</dbReference>
<evidence type="ECO:0000256" key="4">
    <source>
        <dbReference type="PIRSR" id="PIRSR000097-1"/>
    </source>
</evidence>
<dbReference type="Gene3D" id="3.20.20.100">
    <property type="entry name" value="NADP-dependent oxidoreductase domain"/>
    <property type="match status" value="1"/>
</dbReference>
<dbReference type="OrthoDB" id="416253at2759"/>
<evidence type="ECO:0000313" key="9">
    <source>
        <dbReference type="EMBL" id="THH13681.1"/>
    </source>
</evidence>
<dbReference type="InterPro" id="IPR018170">
    <property type="entry name" value="Aldo/ket_reductase_CS"/>
</dbReference>
<dbReference type="PRINTS" id="PR00069">
    <property type="entry name" value="ALDKETRDTASE"/>
</dbReference>
<feature type="transmembrane region" description="Helical" evidence="7">
    <location>
        <begin position="283"/>
        <end position="302"/>
    </location>
</feature>
<comment type="similarity">
    <text evidence="1">Belongs to the aldo/keto reductase family.</text>
</comment>
<keyword evidence="10" id="KW-1185">Reference proteome</keyword>
<dbReference type="PANTHER" id="PTHR43827">
    <property type="entry name" value="2,5-DIKETO-D-GLUCONIC ACID REDUCTASE"/>
    <property type="match status" value="1"/>
</dbReference>
<sequence>MPFPRIVLNDGNEIPAIGFGTGSALFGKDATQYVNQALEAGFSHIDTAAIYGNEESVGTAIRESGLERSDMFITTKYDGGDIQKGLGLKSVDLYIIHFPRLVQHNFEGSWREFEMIKEVDLAKSIGVSNFSVDDLKTIVKTAKIKPAVNQARPLIRFHPYNYASYKEVLEYSAKHGIIIEAYGSLAPITTYPNGPVQPVLATISKRIGGSPAQVIFKWVLAKGAVVVTTSSKSERLREYLTVADLPDLTAAEVAAIDEAGAKVVPAVWRRLFRTSTGTNRVRVWVLLSVIALLVQFVAFMVFI</sequence>
<keyword evidence="3" id="KW-0560">Oxidoreductase</keyword>
<dbReference type="PROSITE" id="PS00062">
    <property type="entry name" value="ALDOKETO_REDUCTASE_2"/>
    <property type="match status" value="1"/>
</dbReference>
<feature type="domain" description="NADP-dependent oxidoreductase" evidence="8">
    <location>
        <begin position="28"/>
        <end position="259"/>
    </location>
</feature>
<dbReference type="EMBL" id="SGPL01000335">
    <property type="protein sequence ID" value="THH13681.1"/>
    <property type="molecule type" value="Genomic_DNA"/>
</dbReference>
<dbReference type="GO" id="GO:0016616">
    <property type="term" value="F:oxidoreductase activity, acting on the CH-OH group of donors, NAD or NADP as acceptor"/>
    <property type="evidence" value="ECO:0007669"/>
    <property type="project" value="UniProtKB-ARBA"/>
</dbReference>
<protein>
    <recommendedName>
        <fullName evidence="8">NADP-dependent oxidoreductase domain-containing protein</fullName>
    </recommendedName>
</protein>
<dbReference type="Pfam" id="PF00248">
    <property type="entry name" value="Aldo_ket_red"/>
    <property type="match status" value="1"/>
</dbReference>
<feature type="site" description="Lowers pKa of active site Tyr" evidence="6">
    <location>
        <position position="76"/>
    </location>
</feature>
<dbReference type="SUPFAM" id="SSF51430">
    <property type="entry name" value="NAD(P)-linked oxidoreductase"/>
    <property type="match status" value="1"/>
</dbReference>
<evidence type="ECO:0000256" key="2">
    <source>
        <dbReference type="ARBA" id="ARBA00022857"/>
    </source>
</evidence>
<keyword evidence="2" id="KW-0521">NADP</keyword>
<accession>A0A4S4LQ78</accession>
<dbReference type="InterPro" id="IPR044494">
    <property type="entry name" value="AKR3C2/3"/>
</dbReference>
<dbReference type="PANTHER" id="PTHR43827:SF3">
    <property type="entry name" value="NADP-DEPENDENT OXIDOREDUCTASE DOMAIN-CONTAINING PROTEIN"/>
    <property type="match status" value="1"/>
</dbReference>
<name>A0A4S4LQ78_9AGAM</name>
<dbReference type="Proteomes" id="UP000310158">
    <property type="component" value="Unassembled WGS sequence"/>
</dbReference>
<keyword evidence="7" id="KW-0472">Membrane</keyword>
<keyword evidence="7" id="KW-0812">Transmembrane</keyword>
<dbReference type="GO" id="GO:0016652">
    <property type="term" value="F:oxidoreductase activity, acting on NAD(P)H as acceptor"/>
    <property type="evidence" value="ECO:0007669"/>
    <property type="project" value="InterPro"/>
</dbReference>
<dbReference type="InterPro" id="IPR020471">
    <property type="entry name" value="AKR"/>
</dbReference>
<comment type="caution">
    <text evidence="9">The sequence shown here is derived from an EMBL/GenBank/DDBJ whole genome shotgun (WGS) entry which is preliminary data.</text>
</comment>
<dbReference type="PIRSF" id="PIRSF000097">
    <property type="entry name" value="AKR"/>
    <property type="match status" value="1"/>
</dbReference>
<evidence type="ECO:0000256" key="3">
    <source>
        <dbReference type="ARBA" id="ARBA00023002"/>
    </source>
</evidence>
<dbReference type="InterPro" id="IPR036812">
    <property type="entry name" value="NAD(P)_OxRdtase_dom_sf"/>
</dbReference>
<organism evidence="9 10">
    <name type="scientific">Bondarzewia mesenterica</name>
    <dbReference type="NCBI Taxonomy" id="1095465"/>
    <lineage>
        <taxon>Eukaryota</taxon>
        <taxon>Fungi</taxon>
        <taxon>Dikarya</taxon>
        <taxon>Basidiomycota</taxon>
        <taxon>Agaricomycotina</taxon>
        <taxon>Agaricomycetes</taxon>
        <taxon>Russulales</taxon>
        <taxon>Bondarzewiaceae</taxon>
        <taxon>Bondarzewia</taxon>
    </lineage>
</organism>
<reference evidence="9 10" key="1">
    <citation type="submission" date="2019-02" db="EMBL/GenBank/DDBJ databases">
        <title>Genome sequencing of the rare red list fungi Bondarzewia mesenterica.</title>
        <authorList>
            <person name="Buettner E."/>
            <person name="Kellner H."/>
        </authorList>
    </citation>
    <scope>NUCLEOTIDE SEQUENCE [LARGE SCALE GENOMIC DNA]</scope>
    <source>
        <strain evidence="9 10">DSM 108281</strain>
    </source>
</reference>
<evidence type="ECO:0000259" key="8">
    <source>
        <dbReference type="Pfam" id="PF00248"/>
    </source>
</evidence>
<gene>
    <name evidence="9" type="ORF">EW146_g6575</name>
</gene>
<feature type="binding site" evidence="5">
    <location>
        <position position="97"/>
    </location>
    <ligand>
        <name>substrate</name>
    </ligand>
</feature>
<evidence type="ECO:0000256" key="7">
    <source>
        <dbReference type="SAM" id="Phobius"/>
    </source>
</evidence>
<keyword evidence="7" id="KW-1133">Transmembrane helix</keyword>
<proteinExistence type="inferred from homology"/>
<dbReference type="AlphaFoldDB" id="A0A4S4LQ78"/>
<evidence type="ECO:0000313" key="10">
    <source>
        <dbReference type="Proteomes" id="UP000310158"/>
    </source>
</evidence>
<evidence type="ECO:0000256" key="5">
    <source>
        <dbReference type="PIRSR" id="PIRSR000097-2"/>
    </source>
</evidence>
<evidence type="ECO:0000256" key="6">
    <source>
        <dbReference type="PIRSR" id="PIRSR000097-3"/>
    </source>
</evidence>
<dbReference type="CDD" id="cd19120">
    <property type="entry name" value="AKR_AKR3C2-3"/>
    <property type="match status" value="1"/>
</dbReference>